<keyword evidence="2" id="KW-1185">Reference proteome</keyword>
<proteinExistence type="predicted"/>
<evidence type="ECO:0000313" key="1">
    <source>
        <dbReference type="EMBL" id="GGK78957.1"/>
    </source>
</evidence>
<reference evidence="1" key="1">
    <citation type="journal article" date="2014" name="Int. J. Syst. Evol. Microbiol.">
        <title>Complete genome sequence of Corynebacterium casei LMG S-19264T (=DSM 44701T), isolated from a smear-ripened cheese.</title>
        <authorList>
            <consortium name="US DOE Joint Genome Institute (JGI-PGF)"/>
            <person name="Walter F."/>
            <person name="Albersmeier A."/>
            <person name="Kalinowski J."/>
            <person name="Ruckert C."/>
        </authorList>
    </citation>
    <scope>NUCLEOTIDE SEQUENCE</scope>
    <source>
        <strain evidence="1">CGMCC 4.7299</strain>
    </source>
</reference>
<name>A0A8J3BXN1_9ACTN</name>
<gene>
    <name evidence="1" type="ORF">GCM10012284_11100</name>
</gene>
<reference evidence="1" key="2">
    <citation type="submission" date="2020-09" db="EMBL/GenBank/DDBJ databases">
        <authorList>
            <person name="Sun Q."/>
            <person name="Zhou Y."/>
        </authorList>
    </citation>
    <scope>NUCLEOTIDE SEQUENCE</scope>
    <source>
        <strain evidence="1">CGMCC 4.7299</strain>
    </source>
</reference>
<dbReference type="InterPro" id="IPR003673">
    <property type="entry name" value="CoA-Trfase_fam_III"/>
</dbReference>
<dbReference type="Gene3D" id="3.30.1540.10">
    <property type="entry name" value="formyl-coa transferase, domain 3"/>
    <property type="match status" value="1"/>
</dbReference>
<accession>A0A8J3BXN1</accession>
<dbReference type="InterPro" id="IPR050509">
    <property type="entry name" value="CoA-transferase_III"/>
</dbReference>
<dbReference type="AlphaFoldDB" id="A0A8J3BXN1"/>
<organism evidence="1 2">
    <name type="scientific">Mangrovihabitans endophyticus</name>
    <dbReference type="NCBI Taxonomy" id="1751298"/>
    <lineage>
        <taxon>Bacteria</taxon>
        <taxon>Bacillati</taxon>
        <taxon>Actinomycetota</taxon>
        <taxon>Actinomycetes</taxon>
        <taxon>Micromonosporales</taxon>
        <taxon>Micromonosporaceae</taxon>
        <taxon>Mangrovihabitans</taxon>
    </lineage>
</organism>
<keyword evidence="1" id="KW-0808">Transferase</keyword>
<dbReference type="InterPro" id="IPR044855">
    <property type="entry name" value="CoA-Trfase_III_dom3_sf"/>
</dbReference>
<dbReference type="PANTHER" id="PTHR48228:SF4">
    <property type="entry name" value="BLR3030 PROTEIN"/>
    <property type="match status" value="1"/>
</dbReference>
<dbReference type="SUPFAM" id="SSF89796">
    <property type="entry name" value="CoA-transferase family III (CaiB/BaiF)"/>
    <property type="match status" value="2"/>
</dbReference>
<dbReference type="InterPro" id="IPR023606">
    <property type="entry name" value="CoA-Trfase_III_dom_1_sf"/>
</dbReference>
<dbReference type="Gene3D" id="3.40.50.10540">
    <property type="entry name" value="Crotonobetainyl-coa:carnitine coa-transferase, domain 1"/>
    <property type="match status" value="2"/>
</dbReference>
<dbReference type="EMBL" id="BMMX01000002">
    <property type="protein sequence ID" value="GGK78957.1"/>
    <property type="molecule type" value="Genomic_DNA"/>
</dbReference>
<protein>
    <submittedName>
        <fullName evidence="1">CoA transferase</fullName>
    </submittedName>
</protein>
<dbReference type="PANTHER" id="PTHR48228">
    <property type="entry name" value="SUCCINYL-COA--D-CITRAMALATE COA-TRANSFERASE"/>
    <property type="match status" value="1"/>
</dbReference>
<sequence length="455" mass="46996">MEDVLADLGLPRAGRFDLTGDPRPAVLSSPLPVADCAIASVGACLGAAAELALARTGRLPEVTLDTGQVAAAMRAEFWLRDSAGRGVEGFAPLSRLWRTGAGWVRTHANYPWHRAALLAALDLADGPDDGVRPLVEHAMAQRAATEVEEVVYRAGGLAVAARSRAEWQAAAGAGVTSASPLVAMAPLGVGAPARSGAAALPASGVRVLDLTRVIAGPVGTRMLAALGADVLRIDDPRRPELPLHAVDGVIGKASAAVDLRTAAGGELLHHLADQADVIVTGYRPGALARFGLEPEQIADRHPGTIVATLSAWGEAEGWTARRGFDSLVQIATGIGWATSADGERPGSLPCQMLDHAAGYLLAAGVLEALTRRARTGESTHVAVSLARVAQWLLDQGPVTAVPPSSAADAEAQADAFRTDLGGGWSGISPPGRLDGRALTWPHLPPTYGRARPGWD</sequence>
<comment type="caution">
    <text evidence="1">The sequence shown here is derived from an EMBL/GenBank/DDBJ whole genome shotgun (WGS) entry which is preliminary data.</text>
</comment>
<evidence type="ECO:0000313" key="2">
    <source>
        <dbReference type="Proteomes" id="UP000656042"/>
    </source>
</evidence>
<dbReference type="Pfam" id="PF02515">
    <property type="entry name" value="CoA_transf_3"/>
    <property type="match status" value="1"/>
</dbReference>
<dbReference type="Proteomes" id="UP000656042">
    <property type="component" value="Unassembled WGS sequence"/>
</dbReference>
<dbReference type="GO" id="GO:0016740">
    <property type="term" value="F:transferase activity"/>
    <property type="evidence" value="ECO:0007669"/>
    <property type="project" value="UniProtKB-KW"/>
</dbReference>